<dbReference type="CTD" id="23531"/>
<comment type="caution">
    <text evidence="7">Lacks conserved residue(s) required for the propagation of feature annotation.</text>
</comment>
<feature type="compositionally biased region" description="Low complexity" evidence="9">
    <location>
        <begin position="1230"/>
        <end position="1260"/>
    </location>
</feature>
<keyword evidence="2" id="KW-0812">Transmembrane</keyword>
<dbReference type="CDD" id="cd04269">
    <property type="entry name" value="ZnMc_adamalysin_II_like"/>
    <property type="match status" value="1"/>
</dbReference>
<evidence type="ECO:0000256" key="8">
    <source>
        <dbReference type="PROSITE-ProRule" id="PRU00276"/>
    </source>
</evidence>
<dbReference type="InterPro" id="IPR036436">
    <property type="entry name" value="Disintegrin_dom_sf"/>
</dbReference>
<dbReference type="Gene3D" id="3.40.390.10">
    <property type="entry name" value="Collagenase (Catalytic Domain)"/>
    <property type="match status" value="1"/>
</dbReference>
<dbReference type="Pfam" id="PF01562">
    <property type="entry name" value="Pep_M12B_propep"/>
    <property type="match status" value="1"/>
</dbReference>
<evidence type="ECO:0000259" key="11">
    <source>
        <dbReference type="PROSITE" id="PS50214"/>
    </source>
</evidence>
<keyword evidence="14" id="KW-1185">Reference proteome</keyword>
<accession>A0A8R2NMX8</accession>
<name>A0A8R2NMX8_ACYPI</name>
<dbReference type="Proteomes" id="UP000007819">
    <property type="component" value="Chromosome A1"/>
</dbReference>
<dbReference type="InterPro" id="IPR013111">
    <property type="entry name" value="EGF_extracell"/>
</dbReference>
<evidence type="ECO:0000256" key="9">
    <source>
        <dbReference type="SAM" id="MobiDB-lite"/>
    </source>
</evidence>
<dbReference type="Pfam" id="PF00200">
    <property type="entry name" value="Disintegrin"/>
    <property type="match status" value="1"/>
</dbReference>
<dbReference type="InterPro" id="IPR001590">
    <property type="entry name" value="Peptidase_M12B"/>
</dbReference>
<reference evidence="14" key="1">
    <citation type="submission" date="2010-06" db="EMBL/GenBank/DDBJ databases">
        <authorList>
            <person name="Jiang H."/>
            <person name="Abraham K."/>
            <person name="Ali S."/>
            <person name="Alsbrooks S.L."/>
            <person name="Anim B.N."/>
            <person name="Anosike U.S."/>
            <person name="Attaway T."/>
            <person name="Bandaranaike D.P."/>
            <person name="Battles P.K."/>
            <person name="Bell S.N."/>
            <person name="Bell A.V."/>
            <person name="Beltran B."/>
            <person name="Bickham C."/>
            <person name="Bustamante Y."/>
            <person name="Caleb T."/>
            <person name="Canada A."/>
            <person name="Cardenas V."/>
            <person name="Carter K."/>
            <person name="Chacko J."/>
            <person name="Chandrabose M.N."/>
            <person name="Chavez D."/>
            <person name="Chavez A."/>
            <person name="Chen L."/>
            <person name="Chu H.-S."/>
            <person name="Claassen K.J."/>
            <person name="Cockrell R."/>
            <person name="Collins M."/>
            <person name="Cooper J.A."/>
            <person name="Cree A."/>
            <person name="Curry S.M."/>
            <person name="Da Y."/>
            <person name="Dao M.D."/>
            <person name="Das B."/>
            <person name="Davila M.-L."/>
            <person name="Davy-Carroll L."/>
            <person name="Denson S."/>
            <person name="Dinh H."/>
            <person name="Ebong V.E."/>
            <person name="Edwards J.R."/>
            <person name="Egan A."/>
            <person name="El-Daye J."/>
            <person name="Escobedo L."/>
            <person name="Fernandez S."/>
            <person name="Fernando P.R."/>
            <person name="Flagg N."/>
            <person name="Forbes L.D."/>
            <person name="Fowler R.G."/>
            <person name="Fu Q."/>
            <person name="Gabisi R.A."/>
            <person name="Ganer J."/>
            <person name="Garbino Pronczuk A."/>
            <person name="Garcia R.M."/>
            <person name="Garner T."/>
            <person name="Garrett T.E."/>
            <person name="Gonzalez D.A."/>
            <person name="Hamid H."/>
            <person name="Hawkins E.S."/>
            <person name="Hirani K."/>
            <person name="Hogues M.E."/>
            <person name="Hollins B."/>
            <person name="Hsiao C.-H."/>
            <person name="Jabil R."/>
            <person name="James M.L."/>
            <person name="Jhangiani S.N."/>
            <person name="Johnson B."/>
            <person name="Johnson Q."/>
            <person name="Joshi V."/>
            <person name="Kalu J.B."/>
            <person name="Kam C."/>
            <person name="Kashfia A."/>
            <person name="Keebler J."/>
            <person name="Kisamo H."/>
            <person name="Kovar C.L."/>
            <person name="Lago L.A."/>
            <person name="Lai C.-Y."/>
            <person name="Laidlaw J."/>
            <person name="Lara F."/>
            <person name="Le T.-K."/>
            <person name="Lee S.L."/>
            <person name="Legall F.H."/>
            <person name="Lemon S.J."/>
            <person name="Lewis L.R."/>
            <person name="Li B."/>
            <person name="Liu Y."/>
            <person name="Liu Y.-S."/>
            <person name="Lopez J."/>
            <person name="Lozado R.J."/>
            <person name="Lu J."/>
            <person name="Madu R.C."/>
            <person name="Maheshwari M."/>
            <person name="Maheshwari R."/>
            <person name="Malloy K."/>
            <person name="Martinez E."/>
            <person name="Mathew T."/>
            <person name="Mercado I.C."/>
            <person name="Mercado C."/>
            <person name="Meyer B."/>
            <person name="Montgomery K."/>
            <person name="Morgan M.B."/>
            <person name="Munidasa M."/>
            <person name="Nazareth L.V."/>
            <person name="Nelson J."/>
            <person name="Ng B.M."/>
            <person name="Nguyen N.B."/>
            <person name="Nguyen P.Q."/>
            <person name="Nguyen T."/>
            <person name="Obregon M."/>
            <person name="Okwuonu G.O."/>
            <person name="Onwere C.G."/>
            <person name="Orozco G."/>
            <person name="Parra A."/>
            <person name="Patel S."/>
            <person name="Patil S."/>
            <person name="Perez A."/>
            <person name="Perez Y."/>
            <person name="Pham C."/>
            <person name="Primus E.L."/>
            <person name="Pu L.-L."/>
            <person name="Puazo M."/>
            <person name="Qin X."/>
            <person name="Quiroz J.B."/>
            <person name="Reese J."/>
            <person name="Richards S."/>
            <person name="Rives C.M."/>
            <person name="Robberts R."/>
            <person name="Ruiz S.J."/>
            <person name="Ruiz M.J."/>
            <person name="Santibanez J."/>
            <person name="Schneider B.W."/>
            <person name="Sisson I."/>
            <person name="Smith M."/>
            <person name="Sodergren E."/>
            <person name="Song X.-Z."/>
            <person name="Song B.B."/>
            <person name="Summersgill H."/>
            <person name="Thelus R."/>
            <person name="Thornton R.D."/>
            <person name="Trejos Z.Y."/>
            <person name="Usmani K."/>
            <person name="Vattathil S."/>
            <person name="Villasana D."/>
            <person name="Walker D.L."/>
            <person name="Wang S."/>
            <person name="Wang K."/>
            <person name="White C.S."/>
            <person name="Williams A.C."/>
            <person name="Williamson J."/>
            <person name="Wilson K."/>
            <person name="Woghiren I.O."/>
            <person name="Woodworth J.R."/>
            <person name="Worley K.C."/>
            <person name="Wright R.A."/>
            <person name="Wu W."/>
            <person name="Young L."/>
            <person name="Zhang L."/>
            <person name="Zhang J."/>
            <person name="Zhu Y."/>
            <person name="Muzny D.M."/>
            <person name="Weinstock G."/>
            <person name="Gibbs R.A."/>
        </authorList>
    </citation>
    <scope>NUCLEOTIDE SEQUENCE [LARGE SCALE GENOMIC DNA]</scope>
    <source>
        <strain evidence="14">LSR1</strain>
    </source>
</reference>
<dbReference type="FunFam" id="3.40.390.10:FF:000002">
    <property type="entry name" value="Disintegrin and metalloproteinase domain-containing protein 22"/>
    <property type="match status" value="1"/>
</dbReference>
<dbReference type="SUPFAM" id="SSF57552">
    <property type="entry name" value="Blood coagulation inhibitor (disintegrin)"/>
    <property type="match status" value="1"/>
</dbReference>
<dbReference type="PROSITE" id="PS00022">
    <property type="entry name" value="EGF_1"/>
    <property type="match status" value="1"/>
</dbReference>
<keyword evidence="8" id="KW-0479">Metal-binding</keyword>
<dbReference type="GO" id="GO:0006508">
    <property type="term" value="P:proteolysis"/>
    <property type="evidence" value="ECO:0007669"/>
    <property type="project" value="InterPro"/>
</dbReference>
<keyword evidence="7" id="KW-0245">EGF-like domain</keyword>
<dbReference type="PANTHER" id="PTHR11905">
    <property type="entry name" value="ADAM A DISINTEGRIN AND METALLOPROTEASE DOMAIN"/>
    <property type="match status" value="1"/>
</dbReference>
<dbReference type="GO" id="GO:0005886">
    <property type="term" value="C:plasma membrane"/>
    <property type="evidence" value="ECO:0007669"/>
    <property type="project" value="UniProtKB-ARBA"/>
</dbReference>
<proteinExistence type="predicted"/>
<dbReference type="KEGG" id="api:100163277"/>
<evidence type="ECO:0000256" key="5">
    <source>
        <dbReference type="ARBA" id="ARBA00023157"/>
    </source>
</evidence>
<feature type="compositionally biased region" description="Basic residues" evidence="9">
    <location>
        <begin position="1184"/>
        <end position="1195"/>
    </location>
</feature>
<feature type="region of interest" description="Disordered" evidence="9">
    <location>
        <begin position="1016"/>
        <end position="1038"/>
    </location>
</feature>
<dbReference type="PROSITE" id="PS50026">
    <property type="entry name" value="EGF_3"/>
    <property type="match status" value="1"/>
</dbReference>
<evidence type="ECO:0000259" key="10">
    <source>
        <dbReference type="PROSITE" id="PS50026"/>
    </source>
</evidence>
<dbReference type="PANTHER" id="PTHR11905:SF237">
    <property type="entry name" value="MIND-MELD, ISOFORM J"/>
    <property type="match status" value="1"/>
</dbReference>
<feature type="binding site" evidence="8">
    <location>
        <position position="387"/>
    </location>
    <ligand>
        <name>Zn(2+)</name>
        <dbReference type="ChEBI" id="CHEBI:29105"/>
        <note>catalytic</note>
    </ligand>
</feature>
<feature type="binding site" evidence="8">
    <location>
        <position position="397"/>
    </location>
    <ligand>
        <name>Zn(2+)</name>
        <dbReference type="ChEBI" id="CHEBI:29105"/>
        <note>catalytic</note>
    </ligand>
</feature>
<organism evidence="13 14">
    <name type="scientific">Acyrthosiphon pisum</name>
    <name type="common">Pea aphid</name>
    <dbReference type="NCBI Taxonomy" id="7029"/>
    <lineage>
        <taxon>Eukaryota</taxon>
        <taxon>Metazoa</taxon>
        <taxon>Ecdysozoa</taxon>
        <taxon>Arthropoda</taxon>
        <taxon>Hexapoda</taxon>
        <taxon>Insecta</taxon>
        <taxon>Pterygota</taxon>
        <taxon>Neoptera</taxon>
        <taxon>Paraneoptera</taxon>
        <taxon>Hemiptera</taxon>
        <taxon>Sternorrhyncha</taxon>
        <taxon>Aphidomorpha</taxon>
        <taxon>Aphidoidea</taxon>
        <taxon>Aphididae</taxon>
        <taxon>Macrosiphini</taxon>
        <taxon>Acyrthosiphon</taxon>
    </lineage>
</organism>
<dbReference type="PROSITE" id="PS01186">
    <property type="entry name" value="EGF_2"/>
    <property type="match status" value="1"/>
</dbReference>
<feature type="compositionally biased region" description="Polar residues" evidence="9">
    <location>
        <begin position="1136"/>
        <end position="1146"/>
    </location>
</feature>
<evidence type="ECO:0000256" key="3">
    <source>
        <dbReference type="ARBA" id="ARBA00022989"/>
    </source>
</evidence>
<feature type="compositionally biased region" description="Basic residues" evidence="9">
    <location>
        <begin position="1028"/>
        <end position="1037"/>
    </location>
</feature>
<feature type="compositionally biased region" description="Low complexity" evidence="9">
    <location>
        <begin position="1204"/>
        <end position="1215"/>
    </location>
</feature>
<dbReference type="Gene3D" id="4.10.70.10">
    <property type="entry name" value="Disintegrin domain"/>
    <property type="match status" value="1"/>
</dbReference>
<feature type="compositionally biased region" description="Low complexity" evidence="9">
    <location>
        <begin position="1172"/>
        <end position="1183"/>
    </location>
</feature>
<feature type="region of interest" description="Disordered" evidence="9">
    <location>
        <begin position="71"/>
        <end position="94"/>
    </location>
</feature>
<dbReference type="GeneID" id="100163277"/>
<dbReference type="SMART" id="SM00050">
    <property type="entry name" value="DISIN"/>
    <property type="match status" value="1"/>
</dbReference>
<feature type="domain" description="EGF-like" evidence="10">
    <location>
        <begin position="694"/>
        <end position="731"/>
    </location>
</feature>
<keyword evidence="8" id="KW-0862">Zinc</keyword>
<feature type="compositionally biased region" description="Low complexity" evidence="9">
    <location>
        <begin position="1269"/>
        <end position="1285"/>
    </location>
</feature>
<dbReference type="InterPro" id="IPR034027">
    <property type="entry name" value="Reprolysin_adamalysin"/>
</dbReference>
<dbReference type="Pfam" id="PF08516">
    <property type="entry name" value="ADAM_CR"/>
    <property type="match status" value="1"/>
</dbReference>
<dbReference type="InterPro" id="IPR000742">
    <property type="entry name" value="EGF"/>
</dbReference>
<dbReference type="GO" id="GO:0046872">
    <property type="term" value="F:metal ion binding"/>
    <property type="evidence" value="ECO:0007669"/>
    <property type="project" value="UniProtKB-KW"/>
</dbReference>
<keyword evidence="5 7" id="KW-1015">Disulfide bond</keyword>
<reference evidence="13" key="2">
    <citation type="submission" date="2022-06" db="UniProtKB">
        <authorList>
            <consortium name="EnsemblMetazoa"/>
        </authorList>
    </citation>
    <scope>IDENTIFICATION</scope>
</reference>
<dbReference type="EnsemblMetazoa" id="XM_029488037.1">
    <property type="protein sequence ID" value="XP_029343897.1"/>
    <property type="gene ID" value="LOC100163277"/>
</dbReference>
<evidence type="ECO:0000256" key="7">
    <source>
        <dbReference type="PROSITE-ProRule" id="PRU00076"/>
    </source>
</evidence>
<dbReference type="RefSeq" id="XP_029343897.1">
    <property type="nucleotide sequence ID" value="XM_029488037.1"/>
</dbReference>
<feature type="domain" description="Peptidase M12B" evidence="12">
    <location>
        <begin position="249"/>
        <end position="453"/>
    </location>
</feature>
<sequence length="1310" mass="145200">MVYVVSEADYTLDDSYWNQESPVGEVERLLRDYRQNQELVRNIGANYYQIIYPVQIRHHDKMGISTREVGSQKFPSSGLHGSNEGYSSGGSFRPKSRMGKHFHRTSILIKAFNHKFRLDLELNTQLLAPNLAQKHFLPHGAEQVSKQEIEHCYYHGTVKDIPGATAAFHTCNGVAGVIHIGNETFIIHPFYGGDLSKHPHVIFEARDKAKRGCANDLRSDRKNKYTNGFTGGRFRKKRRLKRDVREVTKYIETALVLDKAMFEMRNGSSRSEVITDAIQIANIADLYFRTINTRVSVVYIETWQGANQALIDKNKEISTALLNFNEYSSHALFNIGKDTAQLLTGEYFVGGETGMAIHGTVCTAKSVGISVDVNAYEPHIIAGSMAHMIGHNVGMGHDDKREECYCRDWHGCIMQQSIVGMENIQPYKFSDCSLNDYIDEFRETRNMCLLNKPNEATNLQQKCGNNIVEDNEECDCGGFDNCQKNDPCCDPITCKLIKEAECSASGTCCSDCKFLAAGTLCRAANNECDLPETCTGDSGQCPADMYKKNASPCGTENGFCYMGECPTLNDQCEQIWGYGGVSSDRQCYDEFNTKGSMSGHCGMVEEAGTTTYLKCDQKNVYCGSLQCQKGTKYPQNASAPRHTKTLISIDSKDYECKSTSGSKIFSLVQDGTPCGDNLICINQTCTSMNPYIDTHNKCPSNHNNLECSAHGICSNLNQCFCDNGWTGNDCSIQLEISPTSPNSDTVTLSPEDAKKAKSDLESKMIMKETPYVNAHSTNTGVLVMILMTAVGVVFLIFTCSALCYRHVVVYKKNPCFCFRRSSEKQAADKQKQSINTTPVSKPSRFDAPSEESAEEMAMVNINRINKYGNQSPYNRSETGSHKMLFHSTNHMSPSTSGISMEHKSQNLSRLGLCPNDEDDMNVQENLHMSGRGSSCGLAPGSVSISDMERKIKSLDGYHGDLLEKLRTAAHRSSSGARSSSEDLLWRTLTETAESAYNRITASQERLCEDRHGLPQSHTVLSESGAPTCHRHPYRRPSRRTDIAPEDEEETAKEVSSTIRIRNLEDLFKQIQEHTVRHSPSGSEENRMSETEVDRHYRHDAHPGCEEPRFVRGWYRPASRATSGSASPYQQAAARASSATVHSTTARQPIARSASMDMPAVAAIADSGVRQPAAARSGGSSSARSSRRSSTHHQHRSGYDPPPSATSSGSGHSPSPRCRQRRSGAPDDTRTATTSITTITANNTTITAAADNNNSSSSNNNNHHHHHHQQQQQQQQQQRSSSANNHPDPTPTTAHERSVLLNNKHFPEYKH</sequence>
<dbReference type="OrthoDB" id="5951731at2759"/>
<dbReference type="SMART" id="SM00608">
    <property type="entry name" value="ACR"/>
    <property type="match status" value="1"/>
</dbReference>
<dbReference type="InterPro" id="IPR002870">
    <property type="entry name" value="Peptidase_M12B_N"/>
</dbReference>
<dbReference type="Pfam" id="PF01421">
    <property type="entry name" value="Reprolysin"/>
    <property type="match status" value="1"/>
</dbReference>
<keyword evidence="4" id="KW-0472">Membrane</keyword>
<dbReference type="GO" id="GO:0004222">
    <property type="term" value="F:metalloendopeptidase activity"/>
    <property type="evidence" value="ECO:0007669"/>
    <property type="project" value="InterPro"/>
</dbReference>
<dbReference type="Gene3D" id="2.10.25.10">
    <property type="entry name" value="Laminin"/>
    <property type="match status" value="1"/>
</dbReference>
<feature type="domain" description="Disintegrin" evidence="11">
    <location>
        <begin position="460"/>
        <end position="549"/>
    </location>
</feature>
<dbReference type="PROSITE" id="PS50215">
    <property type="entry name" value="ADAM_MEPRO"/>
    <property type="match status" value="1"/>
</dbReference>
<dbReference type="InterPro" id="IPR024079">
    <property type="entry name" value="MetalloPept_cat_dom_sf"/>
</dbReference>
<feature type="compositionally biased region" description="Polar residues" evidence="9">
    <location>
        <begin position="1119"/>
        <end position="1129"/>
    </location>
</feature>
<dbReference type="Pfam" id="PF07974">
    <property type="entry name" value="EGF_2"/>
    <property type="match status" value="1"/>
</dbReference>
<dbReference type="PRINTS" id="PR00289">
    <property type="entry name" value="DISINTEGRIN"/>
</dbReference>
<evidence type="ECO:0000256" key="1">
    <source>
        <dbReference type="ARBA" id="ARBA00004167"/>
    </source>
</evidence>
<evidence type="ECO:0000256" key="2">
    <source>
        <dbReference type="ARBA" id="ARBA00022692"/>
    </source>
</evidence>
<feature type="compositionally biased region" description="Basic and acidic residues" evidence="9">
    <location>
        <begin position="1083"/>
        <end position="1109"/>
    </location>
</feature>
<feature type="region of interest" description="Disordered" evidence="9">
    <location>
        <begin position="1166"/>
        <end position="1310"/>
    </location>
</feature>
<dbReference type="InterPro" id="IPR001762">
    <property type="entry name" value="Disintegrin_dom"/>
</dbReference>
<protein>
    <submittedName>
        <fullName evidence="13">Uncharacterized protein</fullName>
    </submittedName>
</protein>
<dbReference type="InterPro" id="IPR006586">
    <property type="entry name" value="ADAM_Cys-rich"/>
</dbReference>
<feature type="binding site" evidence="8">
    <location>
        <position position="391"/>
    </location>
    <ligand>
        <name>Zn(2+)</name>
        <dbReference type="ChEBI" id="CHEBI:29105"/>
        <note>catalytic</note>
    </ligand>
</feature>
<dbReference type="PROSITE" id="PS50214">
    <property type="entry name" value="DISINTEGRIN_2"/>
    <property type="match status" value="1"/>
</dbReference>
<evidence type="ECO:0000256" key="4">
    <source>
        <dbReference type="ARBA" id="ARBA00023136"/>
    </source>
</evidence>
<evidence type="ECO:0000313" key="13">
    <source>
        <dbReference type="EnsemblMetazoa" id="XP_029343897.1"/>
    </source>
</evidence>
<dbReference type="FunFam" id="4.10.70.10:FF:000001">
    <property type="entry name" value="Disintegrin and metalloproteinase domain-containing protein 22"/>
    <property type="match status" value="1"/>
</dbReference>
<evidence type="ECO:0000259" key="12">
    <source>
        <dbReference type="PROSITE" id="PS50215"/>
    </source>
</evidence>
<evidence type="ECO:0000256" key="6">
    <source>
        <dbReference type="PROSITE-ProRule" id="PRU00068"/>
    </source>
</evidence>
<keyword evidence="3" id="KW-1133">Transmembrane helix</keyword>
<feature type="disulfide bond" evidence="7">
    <location>
        <begin position="721"/>
        <end position="730"/>
    </location>
</feature>
<dbReference type="SUPFAM" id="SSF55486">
    <property type="entry name" value="Metalloproteases ('zincins'), catalytic domain"/>
    <property type="match status" value="1"/>
</dbReference>
<feature type="disulfide bond" evidence="6">
    <location>
        <begin position="521"/>
        <end position="541"/>
    </location>
</feature>
<feature type="region of interest" description="Disordered" evidence="9">
    <location>
        <begin position="1072"/>
        <end position="1153"/>
    </location>
</feature>
<comment type="subcellular location">
    <subcellularLocation>
        <location evidence="1">Membrane</location>
        <topology evidence="1">Single-pass membrane protein</topology>
    </subcellularLocation>
</comment>
<evidence type="ECO:0000313" key="14">
    <source>
        <dbReference type="Proteomes" id="UP000007819"/>
    </source>
</evidence>
<feature type="region of interest" description="Disordered" evidence="9">
    <location>
        <begin position="827"/>
        <end position="852"/>
    </location>
</feature>